<dbReference type="EMBL" id="CADEPM010000001">
    <property type="protein sequence ID" value="CAB3399033.1"/>
    <property type="molecule type" value="Genomic_DNA"/>
</dbReference>
<evidence type="ECO:0000313" key="2">
    <source>
        <dbReference type="EMBL" id="CAB3399033.1"/>
    </source>
</evidence>
<dbReference type="Gene3D" id="3.90.660.10">
    <property type="match status" value="1"/>
</dbReference>
<reference evidence="2 3" key="1">
    <citation type="submission" date="2020-04" db="EMBL/GenBank/DDBJ databases">
        <authorList>
            <person name="Laetsch R D."/>
            <person name="Stevens L."/>
            <person name="Kumar S."/>
            <person name="Blaxter L. M."/>
        </authorList>
    </citation>
    <scope>NUCLEOTIDE SEQUENCE [LARGE SCALE GENOMIC DNA]</scope>
</reference>
<dbReference type="InterPro" id="IPR002937">
    <property type="entry name" value="Amino_oxidase"/>
</dbReference>
<comment type="caution">
    <text evidence="2">The sequence shown here is derived from an EMBL/GenBank/DDBJ whole genome shotgun (WGS) entry which is preliminary data.</text>
</comment>
<dbReference type="PANTHER" id="PTHR10742">
    <property type="entry name" value="FLAVIN MONOAMINE OXIDASE"/>
    <property type="match status" value="1"/>
</dbReference>
<dbReference type="GO" id="GO:0046592">
    <property type="term" value="F:polyamine oxidase activity"/>
    <property type="evidence" value="ECO:0007669"/>
    <property type="project" value="TreeGrafter"/>
</dbReference>
<proteinExistence type="predicted"/>
<dbReference type="OrthoDB" id="5046242at2759"/>
<evidence type="ECO:0000313" key="3">
    <source>
        <dbReference type="Proteomes" id="UP000494206"/>
    </source>
</evidence>
<dbReference type="Gene3D" id="3.50.50.60">
    <property type="entry name" value="FAD/NAD(P)-binding domain"/>
    <property type="match status" value="2"/>
</dbReference>
<sequence>MVAIEKPKNYNVAIVGAGFAGLRAAEYFEKVGVNYTIFEASDRVGGRVFPFQYNNGYLQHGAEYINGKENEIYKIAEKLQIFDNAQPRTPDLYLFDDGTKTIIDQKPINDAWEDGTDDEDSAVLNHFGFHSILETLKKSISIKNVKLHSMITNINYSGDQVVLTINSEEKLAFDHIIVTCSLGFLKKYASVLFTPKLDEYKLGAIKDMGFGSNMKIFIEYEKPWWPEDLTTLLIANRNSKLKISEGFTVFQPNPWAKNILVLWLAGESPRLISEKSDNELMNEITNHLRKNMLETFVPNPVSIYRHCWIRDEFSCGSYSYLTSESVTDHANIFEELARPIYKGISRKPIVCFAGEHTDESMYQTTIGALKSGLREARAIESFYNDWQTA</sequence>
<dbReference type="InterPro" id="IPR036188">
    <property type="entry name" value="FAD/NAD-bd_sf"/>
</dbReference>
<name>A0A8S1EB19_9PELO</name>
<dbReference type="Pfam" id="PF01593">
    <property type="entry name" value="Amino_oxidase"/>
    <property type="match status" value="2"/>
</dbReference>
<organism evidence="2 3">
    <name type="scientific">Caenorhabditis bovis</name>
    <dbReference type="NCBI Taxonomy" id="2654633"/>
    <lineage>
        <taxon>Eukaryota</taxon>
        <taxon>Metazoa</taxon>
        <taxon>Ecdysozoa</taxon>
        <taxon>Nematoda</taxon>
        <taxon>Chromadorea</taxon>
        <taxon>Rhabditida</taxon>
        <taxon>Rhabditina</taxon>
        <taxon>Rhabditomorpha</taxon>
        <taxon>Rhabditoidea</taxon>
        <taxon>Rhabditidae</taxon>
        <taxon>Peloderinae</taxon>
        <taxon>Caenorhabditis</taxon>
    </lineage>
</organism>
<protein>
    <recommendedName>
        <fullName evidence="1">Amine oxidase domain-containing protein</fullName>
    </recommendedName>
</protein>
<dbReference type="AlphaFoldDB" id="A0A8S1EB19"/>
<dbReference type="PRINTS" id="PR00419">
    <property type="entry name" value="ADXRDTASE"/>
</dbReference>
<feature type="domain" description="Amine oxidase" evidence="1">
    <location>
        <begin position="19"/>
        <end position="113"/>
    </location>
</feature>
<dbReference type="Proteomes" id="UP000494206">
    <property type="component" value="Unassembled WGS sequence"/>
</dbReference>
<dbReference type="PANTHER" id="PTHR10742:SF407">
    <property type="entry name" value="AMINE OXIDASE DOMAIN-CONTAINING PROTEIN"/>
    <property type="match status" value="1"/>
</dbReference>
<gene>
    <name evidence="2" type="ORF">CBOVIS_LOCUS2230</name>
</gene>
<keyword evidence="3" id="KW-1185">Reference proteome</keyword>
<dbReference type="InterPro" id="IPR050281">
    <property type="entry name" value="Flavin_monoamine_oxidase"/>
</dbReference>
<accession>A0A8S1EB19</accession>
<feature type="domain" description="Amine oxidase" evidence="1">
    <location>
        <begin position="126"/>
        <end position="379"/>
    </location>
</feature>
<dbReference type="SUPFAM" id="SSF54373">
    <property type="entry name" value="FAD-linked reductases, C-terminal domain"/>
    <property type="match status" value="1"/>
</dbReference>
<evidence type="ECO:0000259" key="1">
    <source>
        <dbReference type="Pfam" id="PF01593"/>
    </source>
</evidence>
<dbReference type="SUPFAM" id="SSF51905">
    <property type="entry name" value="FAD/NAD(P)-binding domain"/>
    <property type="match status" value="1"/>
</dbReference>